<accession>A0ABP1DHE4</accession>
<sequence length="82" mass="9199">MTSTPGNALIVTIHAVYALTGLCKYKFVYTFLADLAVETVCMTLQQYEQSAHTGEPSESKRRNDHISGVTHTQMQPPRFRLP</sequence>
<organism evidence="2 3">
    <name type="scientific">Somion occarium</name>
    <dbReference type="NCBI Taxonomy" id="3059160"/>
    <lineage>
        <taxon>Eukaryota</taxon>
        <taxon>Fungi</taxon>
        <taxon>Dikarya</taxon>
        <taxon>Basidiomycota</taxon>
        <taxon>Agaricomycotina</taxon>
        <taxon>Agaricomycetes</taxon>
        <taxon>Polyporales</taxon>
        <taxon>Cerrenaceae</taxon>
        <taxon>Somion</taxon>
    </lineage>
</organism>
<evidence type="ECO:0000313" key="3">
    <source>
        <dbReference type="Proteomes" id="UP001497453"/>
    </source>
</evidence>
<protein>
    <recommendedName>
        <fullName evidence="4">Secreted protein</fullName>
    </recommendedName>
</protein>
<gene>
    <name evidence="2" type="ORF">GFSPODELE1_LOCUS5969</name>
</gene>
<feature type="compositionally biased region" description="Basic and acidic residues" evidence="1">
    <location>
        <begin position="55"/>
        <end position="65"/>
    </location>
</feature>
<dbReference type="Proteomes" id="UP001497453">
    <property type="component" value="Chromosome 4"/>
</dbReference>
<feature type="region of interest" description="Disordered" evidence="1">
    <location>
        <begin position="48"/>
        <end position="82"/>
    </location>
</feature>
<evidence type="ECO:0000313" key="2">
    <source>
        <dbReference type="EMBL" id="CAL1706639.1"/>
    </source>
</evidence>
<evidence type="ECO:0000256" key="1">
    <source>
        <dbReference type="SAM" id="MobiDB-lite"/>
    </source>
</evidence>
<reference evidence="3" key="1">
    <citation type="submission" date="2024-04" db="EMBL/GenBank/DDBJ databases">
        <authorList>
            <person name="Shaw F."/>
            <person name="Minotto A."/>
        </authorList>
    </citation>
    <scope>NUCLEOTIDE SEQUENCE [LARGE SCALE GENOMIC DNA]</scope>
</reference>
<proteinExistence type="predicted"/>
<dbReference type="EMBL" id="OZ037947">
    <property type="protein sequence ID" value="CAL1706639.1"/>
    <property type="molecule type" value="Genomic_DNA"/>
</dbReference>
<evidence type="ECO:0008006" key="4">
    <source>
        <dbReference type="Google" id="ProtNLM"/>
    </source>
</evidence>
<name>A0ABP1DHE4_9APHY</name>
<keyword evidence="3" id="KW-1185">Reference proteome</keyword>